<feature type="transmembrane region" description="Helical" evidence="1">
    <location>
        <begin position="22"/>
        <end position="40"/>
    </location>
</feature>
<name>L0ICD7_HALRX</name>
<sequence length="127" mass="14138">MIVTRLARHYLDPPNSRWLRRSFHLLWLVDVTTAVLLIFAPYAKELNPVTVFFYDVFGFAGVALAAATYAGIVVAVGHYLSHPIDLAFLVTVVSMYLFFVFNNVIVLAFDRTIRGISAEASPALVGF</sequence>
<dbReference type="HOGENOM" id="CLU_161785_0_0_2"/>
<dbReference type="eggNOG" id="arCOG10789">
    <property type="taxonomic scope" value="Archaea"/>
</dbReference>
<keyword evidence="1" id="KW-0472">Membrane</keyword>
<proteinExistence type="predicted"/>
<feature type="transmembrane region" description="Helical" evidence="1">
    <location>
        <begin position="86"/>
        <end position="109"/>
    </location>
</feature>
<protein>
    <submittedName>
        <fullName evidence="2">Uncharacterized protein</fullName>
    </submittedName>
</protein>
<dbReference type="AlphaFoldDB" id="L0ICD7"/>
<dbReference type="EMBL" id="CP003050">
    <property type="protein sequence ID" value="AGB16414.1"/>
    <property type="molecule type" value="Genomic_DNA"/>
</dbReference>
<evidence type="ECO:0000313" key="3">
    <source>
        <dbReference type="Proteomes" id="UP000010846"/>
    </source>
</evidence>
<dbReference type="GeneID" id="14377339"/>
<evidence type="ECO:0000313" key="2">
    <source>
        <dbReference type="EMBL" id="AGB16414.1"/>
    </source>
</evidence>
<organism evidence="2 3">
    <name type="scientific">Halovivax ruber (strain DSM 18193 / JCM 13892 / XH-70)</name>
    <dbReference type="NCBI Taxonomy" id="797302"/>
    <lineage>
        <taxon>Archaea</taxon>
        <taxon>Methanobacteriati</taxon>
        <taxon>Methanobacteriota</taxon>
        <taxon>Stenosarchaea group</taxon>
        <taxon>Halobacteria</taxon>
        <taxon>Halobacteriales</taxon>
        <taxon>Natrialbaceae</taxon>
        <taxon>Halovivax</taxon>
    </lineage>
</organism>
<feature type="transmembrane region" description="Helical" evidence="1">
    <location>
        <begin position="52"/>
        <end position="80"/>
    </location>
</feature>
<dbReference type="RefSeq" id="WP_015301040.1">
    <property type="nucleotide sequence ID" value="NC_019964.1"/>
</dbReference>
<keyword evidence="1" id="KW-1133">Transmembrane helix</keyword>
<accession>L0ICD7</accession>
<dbReference type="Proteomes" id="UP000010846">
    <property type="component" value="Chromosome"/>
</dbReference>
<gene>
    <name evidence="2" type="ordered locus">Halru_1815</name>
</gene>
<dbReference type="KEGG" id="hru:Halru_1815"/>
<keyword evidence="3" id="KW-1185">Reference proteome</keyword>
<reference evidence="2" key="1">
    <citation type="submission" date="2011-09" db="EMBL/GenBank/DDBJ databases">
        <title>Complete sequence of Halovivax ruber XH-70.</title>
        <authorList>
            <consortium name="US DOE Joint Genome Institute"/>
            <person name="Lucas S."/>
            <person name="Han J."/>
            <person name="Lapidus A."/>
            <person name="Cheng J.-F."/>
            <person name="Goodwin L."/>
            <person name="Pitluck S."/>
            <person name="Peters L."/>
            <person name="Mikhailova N."/>
            <person name="Davenport K."/>
            <person name="Detter J.C."/>
            <person name="Han C."/>
            <person name="Tapia R."/>
            <person name="Land M."/>
            <person name="Hauser L."/>
            <person name="Kyrpides N."/>
            <person name="Ivanova N."/>
            <person name="Pagani I."/>
            <person name="Sproer C."/>
            <person name="Anderson I."/>
            <person name="Woyke T."/>
        </authorList>
    </citation>
    <scope>NUCLEOTIDE SEQUENCE</scope>
    <source>
        <strain evidence="2">XH-70</strain>
    </source>
</reference>
<keyword evidence="1" id="KW-0812">Transmembrane</keyword>
<evidence type="ECO:0000256" key="1">
    <source>
        <dbReference type="SAM" id="Phobius"/>
    </source>
</evidence>